<feature type="transmembrane region" description="Helical" evidence="1">
    <location>
        <begin position="7"/>
        <end position="27"/>
    </location>
</feature>
<dbReference type="Proteomes" id="UP000641206">
    <property type="component" value="Unassembled WGS sequence"/>
</dbReference>
<organism evidence="2 3">
    <name type="scientific">Oceanobacillus neutriphilus</name>
    <dbReference type="NCBI Taxonomy" id="531815"/>
    <lineage>
        <taxon>Bacteria</taxon>
        <taxon>Bacillati</taxon>
        <taxon>Bacillota</taxon>
        <taxon>Bacilli</taxon>
        <taxon>Bacillales</taxon>
        <taxon>Bacillaceae</taxon>
        <taxon>Oceanobacillus</taxon>
    </lineage>
</organism>
<sequence>MSLWKFLIIGIVIFIVIALPAFYFISGSLSWDILWRAALPFLIAILVVYFLISRR</sequence>
<protein>
    <submittedName>
        <fullName evidence="2">Uncharacterized protein</fullName>
    </submittedName>
</protein>
<comment type="caution">
    <text evidence="2">The sequence shown here is derived from an EMBL/GenBank/DDBJ whole genome shotgun (WGS) entry which is preliminary data.</text>
</comment>
<name>A0ABQ2P2Z5_9BACI</name>
<keyword evidence="1" id="KW-1133">Transmembrane helix</keyword>
<keyword evidence="1" id="KW-0472">Membrane</keyword>
<keyword evidence="1" id="KW-0812">Transmembrane</keyword>
<dbReference type="RefSeq" id="WP_188738418.1">
    <property type="nucleotide sequence ID" value="NZ_BMLW01000023.1"/>
</dbReference>
<evidence type="ECO:0000313" key="3">
    <source>
        <dbReference type="Proteomes" id="UP000641206"/>
    </source>
</evidence>
<evidence type="ECO:0000256" key="1">
    <source>
        <dbReference type="SAM" id="Phobius"/>
    </source>
</evidence>
<feature type="transmembrane region" description="Helical" evidence="1">
    <location>
        <begin position="33"/>
        <end position="52"/>
    </location>
</feature>
<reference evidence="3" key="1">
    <citation type="journal article" date="2019" name="Int. J. Syst. Evol. Microbiol.">
        <title>The Global Catalogue of Microorganisms (GCM) 10K type strain sequencing project: providing services to taxonomists for standard genome sequencing and annotation.</title>
        <authorList>
            <consortium name="The Broad Institute Genomics Platform"/>
            <consortium name="The Broad Institute Genome Sequencing Center for Infectious Disease"/>
            <person name="Wu L."/>
            <person name="Ma J."/>
        </authorList>
    </citation>
    <scope>NUCLEOTIDE SEQUENCE [LARGE SCALE GENOMIC DNA]</scope>
    <source>
        <strain evidence="3">CGMCC 1.7693</strain>
    </source>
</reference>
<evidence type="ECO:0000313" key="2">
    <source>
        <dbReference type="EMBL" id="GGP16895.1"/>
    </source>
</evidence>
<accession>A0ABQ2P2Z5</accession>
<dbReference type="EMBL" id="BMLW01000023">
    <property type="protein sequence ID" value="GGP16895.1"/>
    <property type="molecule type" value="Genomic_DNA"/>
</dbReference>
<proteinExistence type="predicted"/>
<gene>
    <name evidence="2" type="ORF">GCM10011346_50680</name>
</gene>
<keyword evidence="3" id="KW-1185">Reference proteome</keyword>